<name>A0A2T8IHG4_9POAL</name>
<dbReference type="Proteomes" id="UP000243499">
    <property type="component" value="Chromosome 6"/>
</dbReference>
<dbReference type="EMBL" id="CM008051">
    <property type="protein sequence ID" value="PVH37102.1"/>
    <property type="molecule type" value="Genomic_DNA"/>
</dbReference>
<organism evidence="2">
    <name type="scientific">Panicum hallii</name>
    <dbReference type="NCBI Taxonomy" id="206008"/>
    <lineage>
        <taxon>Eukaryota</taxon>
        <taxon>Viridiplantae</taxon>
        <taxon>Streptophyta</taxon>
        <taxon>Embryophyta</taxon>
        <taxon>Tracheophyta</taxon>
        <taxon>Spermatophyta</taxon>
        <taxon>Magnoliopsida</taxon>
        <taxon>Liliopsida</taxon>
        <taxon>Poales</taxon>
        <taxon>Poaceae</taxon>
        <taxon>PACMAD clade</taxon>
        <taxon>Panicoideae</taxon>
        <taxon>Panicodae</taxon>
        <taxon>Paniceae</taxon>
        <taxon>Panicinae</taxon>
        <taxon>Panicum</taxon>
        <taxon>Panicum sect. Panicum</taxon>
    </lineage>
</organism>
<accession>A0A2T8IHG4</accession>
<feature type="compositionally biased region" description="Low complexity" evidence="1">
    <location>
        <begin position="66"/>
        <end position="83"/>
    </location>
</feature>
<reference evidence="2" key="1">
    <citation type="submission" date="2018-04" db="EMBL/GenBank/DDBJ databases">
        <title>WGS assembly of Panicum hallii.</title>
        <authorList>
            <person name="Lovell J."/>
            <person name="Jenkins J."/>
            <person name="Lowry D."/>
            <person name="Mamidi S."/>
            <person name="Sreedasyam A."/>
            <person name="Weng X."/>
            <person name="Barry K."/>
            <person name="Bonette J."/>
            <person name="Campitelli B."/>
            <person name="Daum C."/>
            <person name="Gordon S."/>
            <person name="Gould B."/>
            <person name="Lipzen A."/>
            <person name="Macqueen A."/>
            <person name="Palacio-Mejia J."/>
            <person name="Plott C."/>
            <person name="Shakirov E."/>
            <person name="Shu S."/>
            <person name="Yoshinaga Y."/>
            <person name="Zane M."/>
            <person name="Rokhsar D."/>
            <person name="Grimwood J."/>
            <person name="Schmutz J."/>
            <person name="Juenger T."/>
        </authorList>
    </citation>
    <scope>NUCLEOTIDE SEQUENCE [LARGE SCALE GENOMIC DNA]</scope>
    <source>
        <strain evidence="2">FIL2</strain>
    </source>
</reference>
<sequence>MRRAPKERRSLSPSLANRAAALANLAWPSANRALFRESSSTAGESSSPPANRARLHATRVSGEGGEAASAPPANRARLPATRAPAREARRRALHPQIEHCCLQLELRRGRQGGELGGRLASGAAGDGRCVPCAGREGGKRERQVRSRMPSLRMAGLLVTMEGYQYLI</sequence>
<evidence type="ECO:0000313" key="2">
    <source>
        <dbReference type="EMBL" id="PVH37102.1"/>
    </source>
</evidence>
<gene>
    <name evidence="2" type="ORF">PAHAL_6G246300</name>
</gene>
<dbReference type="Gramene" id="PVH37102">
    <property type="protein sequence ID" value="PVH37102"/>
    <property type="gene ID" value="PAHAL_6G246300"/>
</dbReference>
<protein>
    <submittedName>
        <fullName evidence="2">Uncharacterized protein</fullName>
    </submittedName>
</protein>
<dbReference type="AlphaFoldDB" id="A0A2T8IHG4"/>
<feature type="region of interest" description="Disordered" evidence="1">
    <location>
        <begin position="59"/>
        <end position="83"/>
    </location>
</feature>
<proteinExistence type="predicted"/>
<evidence type="ECO:0000256" key="1">
    <source>
        <dbReference type="SAM" id="MobiDB-lite"/>
    </source>
</evidence>